<dbReference type="AlphaFoldDB" id="A0A3Q9FP14"/>
<dbReference type="RefSeq" id="WP_126615186.1">
    <property type="nucleotide sequence ID" value="NZ_CP034562.1"/>
</dbReference>
<keyword evidence="3" id="KW-1185">Reference proteome</keyword>
<keyword evidence="1" id="KW-0472">Membrane</keyword>
<dbReference type="Proteomes" id="UP000267268">
    <property type="component" value="Chromosome 1"/>
</dbReference>
<accession>A0A3Q9FP14</accession>
<dbReference type="KEGG" id="fll:EI427_12680"/>
<name>A0A3Q9FP14_9BACT</name>
<evidence type="ECO:0000256" key="1">
    <source>
        <dbReference type="SAM" id="Phobius"/>
    </source>
</evidence>
<reference evidence="2 3" key="1">
    <citation type="submission" date="2018-12" db="EMBL/GenBank/DDBJ databases">
        <title>Flammeovirga pectinis sp. nov., isolated from the gut of the Korean scallop, Patinopecten yessoensis.</title>
        <authorList>
            <person name="Bae J.-W."/>
            <person name="Jeong Y.-S."/>
            <person name="Kang W."/>
        </authorList>
    </citation>
    <scope>NUCLEOTIDE SEQUENCE [LARGE SCALE GENOMIC DNA]</scope>
    <source>
        <strain evidence="2 3">L12M1</strain>
    </source>
</reference>
<organism evidence="2 3">
    <name type="scientific">Flammeovirga pectinis</name>
    <dbReference type="NCBI Taxonomy" id="2494373"/>
    <lineage>
        <taxon>Bacteria</taxon>
        <taxon>Pseudomonadati</taxon>
        <taxon>Bacteroidota</taxon>
        <taxon>Cytophagia</taxon>
        <taxon>Cytophagales</taxon>
        <taxon>Flammeovirgaceae</taxon>
        <taxon>Flammeovirga</taxon>
    </lineage>
</organism>
<evidence type="ECO:0000313" key="3">
    <source>
        <dbReference type="Proteomes" id="UP000267268"/>
    </source>
</evidence>
<keyword evidence="1" id="KW-0812">Transmembrane</keyword>
<proteinExistence type="predicted"/>
<dbReference type="OrthoDB" id="973877at2"/>
<gene>
    <name evidence="2" type="ORF">EI427_12680</name>
</gene>
<sequence>MNISHTKKNIIIGSLTLVLLPIVIFLAIRFGTYRLEKLATDTLKEIAIGKKGKGYFVNFQDFDINWSASKIKAIGITIIPNITDNNNNWINGSVDTLSIQFKNIFTSAILGEVNLEHIRIIHPNIQYFWAYQAKKGTTKKTTTKHSPIPKFDVLSKRLSTIGISSIEITNTEFNGYAVDKNNQHKHIFHSEQNFLIEGIEFNLDENNINKIINIKTFLFSCGPTFMRKDGSLYGYKFDSLVINNQNDFITLSKFKLHPLYSDKVFFDISGNQTDKMTLEIEELKGSGFKTKHLFNKDMIALNKISVHQLNYDIYRDKNYKEDTSKYKELPNRLLKRMKIDIQIDTININQSAISYREKSKDADHPGILRLTKIDGSIHNINSTSNSPIDIDLKFNFLGKYPAYLKSSISLDTTSNWFLKADGHISKFPLVALNTFTHNNLGVLFQRGYSKKINFNLTLNNDIGRGNLDFFYNDLKLKVTGKNDMKVSFVESLAGFAANNIVAYKNNWDDKRARHAPLYFKRVTYKSPIHYLIHTILSGATTSVIGSYAQLPPDERKEYKQRKKSTHQ</sequence>
<evidence type="ECO:0000313" key="2">
    <source>
        <dbReference type="EMBL" id="AZQ63060.1"/>
    </source>
</evidence>
<keyword evidence="1" id="KW-1133">Transmembrane helix</keyword>
<feature type="transmembrane region" description="Helical" evidence="1">
    <location>
        <begin position="12"/>
        <end position="31"/>
    </location>
</feature>
<dbReference type="EMBL" id="CP034562">
    <property type="protein sequence ID" value="AZQ63060.1"/>
    <property type="molecule type" value="Genomic_DNA"/>
</dbReference>
<protein>
    <submittedName>
        <fullName evidence="2">DUF748 domain-containing protein</fullName>
    </submittedName>
</protein>